<sequence length="123" mass="13541">MAVKALVIGLFSLSCLLAGVSRTCGSTDDCLCSCLKDVIPTTEEERKQYVEEETKKITKELVVPKKNLSSTARKKESATDDRPSAQNVGYMGVTMLCMSGVIILAMDANYIMKIFQFFKKKSA</sequence>
<keyword evidence="1" id="KW-1133">Transmembrane helix</keyword>
<gene>
    <name evidence="3" type="ORF">RRG08_031305</name>
</gene>
<feature type="signal peptide" evidence="2">
    <location>
        <begin position="1"/>
        <end position="25"/>
    </location>
</feature>
<dbReference type="Proteomes" id="UP001283361">
    <property type="component" value="Unassembled WGS sequence"/>
</dbReference>
<dbReference type="EMBL" id="JAWDGP010006115">
    <property type="protein sequence ID" value="KAK3746776.1"/>
    <property type="molecule type" value="Genomic_DNA"/>
</dbReference>
<feature type="chain" id="PRO_5042067522" evidence="2">
    <location>
        <begin position="26"/>
        <end position="123"/>
    </location>
</feature>
<evidence type="ECO:0000256" key="2">
    <source>
        <dbReference type="SAM" id="SignalP"/>
    </source>
</evidence>
<accession>A0AAE1CZ30</accession>
<reference evidence="3" key="1">
    <citation type="journal article" date="2023" name="G3 (Bethesda)">
        <title>A reference genome for the long-term kleptoplast-retaining sea slug Elysia crispata morphotype clarki.</title>
        <authorList>
            <person name="Eastman K.E."/>
            <person name="Pendleton A.L."/>
            <person name="Shaikh M.A."/>
            <person name="Suttiyut T."/>
            <person name="Ogas R."/>
            <person name="Tomko P."/>
            <person name="Gavelis G."/>
            <person name="Widhalm J.R."/>
            <person name="Wisecaver J.H."/>
        </authorList>
    </citation>
    <scope>NUCLEOTIDE SEQUENCE</scope>
    <source>
        <strain evidence="3">ECLA1</strain>
    </source>
</reference>
<name>A0AAE1CZ30_9GAST</name>
<dbReference type="PROSITE" id="PS51257">
    <property type="entry name" value="PROKAR_LIPOPROTEIN"/>
    <property type="match status" value="1"/>
</dbReference>
<comment type="caution">
    <text evidence="3">The sequence shown here is derived from an EMBL/GenBank/DDBJ whole genome shotgun (WGS) entry which is preliminary data.</text>
</comment>
<keyword evidence="4" id="KW-1185">Reference proteome</keyword>
<keyword evidence="1" id="KW-0812">Transmembrane</keyword>
<protein>
    <submittedName>
        <fullName evidence="3">Uncharacterized protein</fullName>
    </submittedName>
</protein>
<organism evidence="3 4">
    <name type="scientific">Elysia crispata</name>
    <name type="common">lettuce slug</name>
    <dbReference type="NCBI Taxonomy" id="231223"/>
    <lineage>
        <taxon>Eukaryota</taxon>
        <taxon>Metazoa</taxon>
        <taxon>Spiralia</taxon>
        <taxon>Lophotrochozoa</taxon>
        <taxon>Mollusca</taxon>
        <taxon>Gastropoda</taxon>
        <taxon>Heterobranchia</taxon>
        <taxon>Euthyneura</taxon>
        <taxon>Panpulmonata</taxon>
        <taxon>Sacoglossa</taxon>
        <taxon>Placobranchoidea</taxon>
        <taxon>Plakobranchidae</taxon>
        <taxon>Elysia</taxon>
    </lineage>
</organism>
<evidence type="ECO:0000313" key="3">
    <source>
        <dbReference type="EMBL" id="KAK3746776.1"/>
    </source>
</evidence>
<proteinExistence type="predicted"/>
<evidence type="ECO:0000256" key="1">
    <source>
        <dbReference type="SAM" id="Phobius"/>
    </source>
</evidence>
<evidence type="ECO:0000313" key="4">
    <source>
        <dbReference type="Proteomes" id="UP001283361"/>
    </source>
</evidence>
<keyword evidence="1" id="KW-0472">Membrane</keyword>
<keyword evidence="2" id="KW-0732">Signal</keyword>
<feature type="transmembrane region" description="Helical" evidence="1">
    <location>
        <begin position="88"/>
        <end position="112"/>
    </location>
</feature>
<dbReference type="AlphaFoldDB" id="A0AAE1CZ30"/>